<evidence type="ECO:0000313" key="1">
    <source>
        <dbReference type="EMBL" id="KAJ8984069.1"/>
    </source>
</evidence>
<name>A0ABQ9K2J1_9CUCU</name>
<keyword evidence="2" id="KW-1185">Reference proteome</keyword>
<proteinExistence type="predicted"/>
<comment type="caution">
    <text evidence="1">The sequence shown here is derived from an EMBL/GenBank/DDBJ whole genome shotgun (WGS) entry which is preliminary data.</text>
</comment>
<sequence length="413" mass="47324">MPSDRNVLLSMNEYVLSEINPAHPNNINSPTHVILFCIRFITEEIFQPIGGLLIYKNEDQGALLAECVKAYINDLWKMGLCVVGTISPPLEIFRTIMGRLLNIVEDPECQWCLEDEEISSHVLTECPASARVRERHFGRSALNPENVESIQPMKLCTFAKEVENMNTYSDVIIYSVAPFKEIVHIYDTRFLLIKFQNVFKEGGIRFTEGKREFFASWDDMEPVMNIKSKGNTLSNYVTVNYNIHGKAEIFTKDIFENFLEVEAEGVLSEHAGGCAVLLNSIRNFIQYIELESINLKAMHDIDCYDNLVDILQGMTFQQNKKLTCTKEDPTIVNRLINPTTRRKLDFVSVNRDCLVQGYSVKEINNFEYVEYTDVILNKKKHQHSKGSIEIKQEIGNAKPDNLDSLANFFFSKC</sequence>
<gene>
    <name evidence="1" type="ORF">NQ317_006567</name>
</gene>
<dbReference type="Proteomes" id="UP001162164">
    <property type="component" value="Unassembled WGS sequence"/>
</dbReference>
<protein>
    <submittedName>
        <fullName evidence="1">Uncharacterized protein</fullName>
    </submittedName>
</protein>
<dbReference type="EMBL" id="JAPWTJ010000048">
    <property type="protein sequence ID" value="KAJ8984069.1"/>
    <property type="molecule type" value="Genomic_DNA"/>
</dbReference>
<accession>A0ABQ9K2J1</accession>
<reference evidence="1" key="1">
    <citation type="journal article" date="2023" name="Insect Mol. Biol.">
        <title>Genome sequencing provides insights into the evolution of gene families encoding plant cell wall-degrading enzymes in longhorned beetles.</title>
        <authorList>
            <person name="Shin N.R."/>
            <person name="Okamura Y."/>
            <person name="Kirsch R."/>
            <person name="Pauchet Y."/>
        </authorList>
    </citation>
    <scope>NUCLEOTIDE SEQUENCE</scope>
    <source>
        <strain evidence="1">MMC_N1</strain>
    </source>
</reference>
<evidence type="ECO:0000313" key="2">
    <source>
        <dbReference type="Proteomes" id="UP001162164"/>
    </source>
</evidence>
<organism evidence="1 2">
    <name type="scientific">Molorchus minor</name>
    <dbReference type="NCBI Taxonomy" id="1323400"/>
    <lineage>
        <taxon>Eukaryota</taxon>
        <taxon>Metazoa</taxon>
        <taxon>Ecdysozoa</taxon>
        <taxon>Arthropoda</taxon>
        <taxon>Hexapoda</taxon>
        <taxon>Insecta</taxon>
        <taxon>Pterygota</taxon>
        <taxon>Neoptera</taxon>
        <taxon>Endopterygota</taxon>
        <taxon>Coleoptera</taxon>
        <taxon>Polyphaga</taxon>
        <taxon>Cucujiformia</taxon>
        <taxon>Chrysomeloidea</taxon>
        <taxon>Cerambycidae</taxon>
        <taxon>Lamiinae</taxon>
        <taxon>Monochamini</taxon>
        <taxon>Molorchus</taxon>
    </lineage>
</organism>